<accession>A0AAW5JTM5</accession>
<evidence type="ECO:0000313" key="1">
    <source>
        <dbReference type="EMBL" id="MCQ4770968.1"/>
    </source>
</evidence>
<dbReference type="RefSeq" id="WP_050618347.1">
    <property type="nucleotide sequence ID" value="NZ_JANFYS010000022.1"/>
</dbReference>
<dbReference type="Proteomes" id="UP001204562">
    <property type="component" value="Unassembled WGS sequence"/>
</dbReference>
<comment type="caution">
    <text evidence="1">The sequence shown here is derived from an EMBL/GenBank/DDBJ whole genome shotgun (WGS) entry which is preliminary data.</text>
</comment>
<sequence>MFGYVRPRKDELKVRDWEAYQAVYCGLCHTLGRRYGLLPRMFLNYDFVFLVMVLDGGKAPPVIHRRRCMACPLRGKPSCQGGQALERAADESVILTYWKLRDSVADRSFWKGIFARLLSLLLRPSYRKAAARVPDFDRQVVACLEELQALERAGSPSLDRTADTFARILQGAAPAAGPPDRDRAVAQMLYHVGRWIYLTDAWDDLQEDRESGAYNPAAARWPDGPENHGDELRTTLRHSLNLAASAYSLADFGCWSDILANILYLGLPMVEEAVFTGRWRRLKNRLGGRHET</sequence>
<evidence type="ECO:0000313" key="2">
    <source>
        <dbReference type="Proteomes" id="UP001204562"/>
    </source>
</evidence>
<gene>
    <name evidence="1" type="ORF">NE579_10930</name>
</gene>
<dbReference type="InterPro" id="IPR043740">
    <property type="entry name" value="DUF5685"/>
</dbReference>
<organism evidence="1 2">
    <name type="scientific">Intestinimonas massiliensis</name>
    <name type="common">ex Afouda et al. 2020</name>
    <dbReference type="NCBI Taxonomy" id="1673721"/>
    <lineage>
        <taxon>Bacteria</taxon>
        <taxon>Bacillati</taxon>
        <taxon>Bacillota</taxon>
        <taxon>Clostridia</taxon>
        <taxon>Eubacteriales</taxon>
        <taxon>Intestinimonas</taxon>
    </lineage>
</organism>
<protein>
    <submittedName>
        <fullName evidence="1">DUF5685 family protein</fullName>
    </submittedName>
</protein>
<reference evidence="1" key="1">
    <citation type="submission" date="2022-06" db="EMBL/GenBank/DDBJ databases">
        <title>Isolation of gut microbiota from human fecal samples.</title>
        <authorList>
            <person name="Pamer E.G."/>
            <person name="Barat B."/>
            <person name="Waligurski E."/>
            <person name="Medina S."/>
            <person name="Paddock L."/>
            <person name="Mostad J."/>
        </authorList>
    </citation>
    <scope>NUCLEOTIDE SEQUENCE</scope>
    <source>
        <strain evidence="1">DFI.9.91</strain>
    </source>
</reference>
<dbReference type="AlphaFoldDB" id="A0AAW5JTM5"/>
<proteinExistence type="predicted"/>
<name>A0AAW5JTM5_9FIRM</name>
<dbReference type="EMBL" id="JANFYS010000022">
    <property type="protein sequence ID" value="MCQ4770968.1"/>
    <property type="molecule type" value="Genomic_DNA"/>
</dbReference>
<dbReference type="Pfam" id="PF18937">
    <property type="entry name" value="DUF5685"/>
    <property type="match status" value="1"/>
</dbReference>